<evidence type="ECO:0000256" key="1">
    <source>
        <dbReference type="SAM" id="MobiDB-lite"/>
    </source>
</evidence>
<accession>A0A3N4K1G3</accession>
<dbReference type="AlphaFoldDB" id="A0A3N4K1G3"/>
<proteinExistence type="predicted"/>
<feature type="region of interest" description="Disordered" evidence="1">
    <location>
        <begin position="289"/>
        <end position="316"/>
    </location>
</feature>
<dbReference type="OrthoDB" id="6365728at2759"/>
<reference evidence="2 3" key="1">
    <citation type="journal article" date="2018" name="Nat. Ecol. Evol.">
        <title>Pezizomycetes genomes reveal the molecular basis of ectomycorrhizal truffle lifestyle.</title>
        <authorList>
            <person name="Murat C."/>
            <person name="Payen T."/>
            <person name="Noel B."/>
            <person name="Kuo A."/>
            <person name="Morin E."/>
            <person name="Chen J."/>
            <person name="Kohler A."/>
            <person name="Krizsan K."/>
            <person name="Balestrini R."/>
            <person name="Da Silva C."/>
            <person name="Montanini B."/>
            <person name="Hainaut M."/>
            <person name="Levati E."/>
            <person name="Barry K.W."/>
            <person name="Belfiori B."/>
            <person name="Cichocki N."/>
            <person name="Clum A."/>
            <person name="Dockter R.B."/>
            <person name="Fauchery L."/>
            <person name="Guy J."/>
            <person name="Iotti M."/>
            <person name="Le Tacon F."/>
            <person name="Lindquist E.A."/>
            <person name="Lipzen A."/>
            <person name="Malagnac F."/>
            <person name="Mello A."/>
            <person name="Molinier V."/>
            <person name="Miyauchi S."/>
            <person name="Poulain J."/>
            <person name="Riccioni C."/>
            <person name="Rubini A."/>
            <person name="Sitrit Y."/>
            <person name="Splivallo R."/>
            <person name="Traeger S."/>
            <person name="Wang M."/>
            <person name="Zifcakova L."/>
            <person name="Wipf D."/>
            <person name="Zambonelli A."/>
            <person name="Paolocci F."/>
            <person name="Nowrousian M."/>
            <person name="Ottonello S."/>
            <person name="Baldrian P."/>
            <person name="Spatafora J.W."/>
            <person name="Henrissat B."/>
            <person name="Nagy L.G."/>
            <person name="Aury J.M."/>
            <person name="Wincker P."/>
            <person name="Grigoriev I.V."/>
            <person name="Bonfante P."/>
            <person name="Martin F.M."/>
        </authorList>
    </citation>
    <scope>NUCLEOTIDE SEQUENCE [LARGE SCALE GENOMIC DNA]</scope>
    <source>
        <strain evidence="2 3">120613-1</strain>
    </source>
</reference>
<sequence length="576" mass="64402">SIDAFSKLSKDIIDISKEFSDLPVPPSGRVLAELPSGLPCMLANTDASRLIRMAYVQHIISKYLCHRIFQPFLFYLGKRYDKADSFFQSMSKQLREKSTRKEAIWRYYTLLAGYTASNAKRTASVAATNVIEEIAGHVKPFADQNRMEVITSGISRIVKFAIETWRHARVEREIFTASMSLDVSNENSWIGHLYEQEKPYADNPTLVGQLRSLRCRHEIILPLLPIFSREGTLPSLHRPGASLDDGFVFSKGIALYMDSLPALQRSIETSPLGSVPALPIDAELVTTQEKEPLSPAPEGENEDKTTAADKEAKEKVLKEQVDIRAKEEAERQVKEEAEAMVRREEERVAREEAERLATENAEREARVAADRAAAEEIQRAAAELAEKEAADRLQVEEREADLAHQAELARLDIEAHKERQELENLDYKHQAEAGNETTGSDEKTSAETTLADNESWGDEDTEIEKVIQQALMKTQTAEDESFSTIDPHSVDRFMASSKPDTVSPDQDIATLSVTGETEQTDDTVETALEQQSEDVTVPSNTAYSASLPQAPPSSEGNKVATKGEIRKYRRLAFSWL</sequence>
<evidence type="ECO:0000313" key="3">
    <source>
        <dbReference type="Proteomes" id="UP000276215"/>
    </source>
</evidence>
<gene>
    <name evidence="2" type="ORF">L873DRAFT_1878398</name>
</gene>
<dbReference type="STRING" id="1336337.A0A3N4K1G3"/>
<feature type="compositionally biased region" description="Basic and acidic residues" evidence="1">
    <location>
        <begin position="421"/>
        <end position="431"/>
    </location>
</feature>
<feature type="compositionally biased region" description="Basic and acidic residues" evidence="1">
    <location>
        <begin position="302"/>
        <end position="316"/>
    </location>
</feature>
<keyword evidence="3" id="KW-1185">Reference proteome</keyword>
<feature type="region of interest" description="Disordered" evidence="1">
    <location>
        <begin position="421"/>
        <end position="562"/>
    </location>
</feature>
<feature type="compositionally biased region" description="Polar residues" evidence="1">
    <location>
        <begin position="498"/>
        <end position="517"/>
    </location>
</feature>
<feature type="non-terminal residue" evidence="2">
    <location>
        <position position="1"/>
    </location>
</feature>
<feature type="compositionally biased region" description="Polar residues" evidence="1">
    <location>
        <begin position="528"/>
        <end position="556"/>
    </location>
</feature>
<dbReference type="EMBL" id="ML120368">
    <property type="protein sequence ID" value="RPB02251.1"/>
    <property type="molecule type" value="Genomic_DNA"/>
</dbReference>
<organism evidence="2 3">
    <name type="scientific">Choiromyces venosus 120613-1</name>
    <dbReference type="NCBI Taxonomy" id="1336337"/>
    <lineage>
        <taxon>Eukaryota</taxon>
        <taxon>Fungi</taxon>
        <taxon>Dikarya</taxon>
        <taxon>Ascomycota</taxon>
        <taxon>Pezizomycotina</taxon>
        <taxon>Pezizomycetes</taxon>
        <taxon>Pezizales</taxon>
        <taxon>Tuberaceae</taxon>
        <taxon>Choiromyces</taxon>
    </lineage>
</organism>
<name>A0A3N4K1G3_9PEZI</name>
<dbReference type="Proteomes" id="UP000276215">
    <property type="component" value="Unassembled WGS sequence"/>
</dbReference>
<evidence type="ECO:0000313" key="2">
    <source>
        <dbReference type="EMBL" id="RPB02251.1"/>
    </source>
</evidence>
<protein>
    <submittedName>
        <fullName evidence="2">Uncharacterized protein</fullName>
    </submittedName>
</protein>